<evidence type="ECO:0000313" key="1">
    <source>
        <dbReference type="EMBL" id="CAA6808859.1"/>
    </source>
</evidence>
<sequence>MKLPIHKLFVAITMSLVVAGCGEEAEVKKEAPVAAENPIQAEEQAVETEAMNEGLYDLKSSINSAIGASIEEDIRDAVENQIEKNNKQ</sequence>
<dbReference type="AlphaFoldDB" id="A0A6S6T095"/>
<organism evidence="1">
    <name type="scientific">uncultured Thiotrichaceae bacterium</name>
    <dbReference type="NCBI Taxonomy" id="298394"/>
    <lineage>
        <taxon>Bacteria</taxon>
        <taxon>Pseudomonadati</taxon>
        <taxon>Pseudomonadota</taxon>
        <taxon>Gammaproteobacteria</taxon>
        <taxon>Thiotrichales</taxon>
        <taxon>Thiotrichaceae</taxon>
        <taxon>environmental samples</taxon>
    </lineage>
</organism>
<gene>
    <name evidence="1" type="ORF">HELGO_WM12865</name>
</gene>
<reference evidence="1" key="1">
    <citation type="submission" date="2020-01" db="EMBL/GenBank/DDBJ databases">
        <authorList>
            <person name="Meier V. D."/>
            <person name="Meier V D."/>
        </authorList>
    </citation>
    <scope>NUCLEOTIDE SEQUENCE</scope>
    <source>
        <strain evidence="1">HLG_WM_MAG_07</strain>
    </source>
</reference>
<protein>
    <submittedName>
        <fullName evidence="1">Uncharacterized protein</fullName>
    </submittedName>
</protein>
<accession>A0A6S6T095</accession>
<dbReference type="EMBL" id="CACVAY010000038">
    <property type="protein sequence ID" value="CAA6808859.1"/>
    <property type="molecule type" value="Genomic_DNA"/>
</dbReference>
<proteinExistence type="predicted"/>
<name>A0A6S6T095_9GAMM</name>
<dbReference type="PROSITE" id="PS51257">
    <property type="entry name" value="PROKAR_LIPOPROTEIN"/>
    <property type="match status" value="1"/>
</dbReference>